<evidence type="ECO:0000256" key="1">
    <source>
        <dbReference type="ARBA" id="ARBA00023125"/>
    </source>
</evidence>
<dbReference type="AlphaFoldDB" id="A0A974XE02"/>
<evidence type="ECO:0000313" key="3">
    <source>
        <dbReference type="EMBL" id="QSX07991.1"/>
    </source>
</evidence>
<dbReference type="SUPFAM" id="SSF46689">
    <property type="entry name" value="Homeodomain-like"/>
    <property type="match status" value="1"/>
</dbReference>
<dbReference type="Proteomes" id="UP000663499">
    <property type="component" value="Chromosome"/>
</dbReference>
<proteinExistence type="predicted"/>
<dbReference type="InterPro" id="IPR001647">
    <property type="entry name" value="HTH_TetR"/>
</dbReference>
<name>A0A974XE02_9FIRM</name>
<protein>
    <submittedName>
        <fullName evidence="3">TetR/AcrR family transcriptional regulator</fullName>
    </submittedName>
</protein>
<dbReference type="Pfam" id="PF00440">
    <property type="entry name" value="TetR_N"/>
    <property type="match status" value="1"/>
</dbReference>
<accession>A0A974XE02</accession>
<dbReference type="GO" id="GO:0003677">
    <property type="term" value="F:DNA binding"/>
    <property type="evidence" value="ECO:0007669"/>
    <property type="project" value="UniProtKB-KW"/>
</dbReference>
<keyword evidence="1" id="KW-0238">DNA-binding</keyword>
<gene>
    <name evidence="3" type="ORF">J0B03_09285</name>
</gene>
<sequence>MDKPYMEKEIAIMEGAIALLRSGIHPYQLKVSDIADAAEIGKGTVYQYFSTKEEVIGRSVLYNLEKETNAMLETLTTTSGFRHRLDLVLDQIQRNLRDPLSPFHVLSSAKEYGAIIKKCMPGDGSFAHEMDRFHQVVDLVVQEGLKEGIVDAQDDRMYCQTVIKSALFAWGHNLIRLAVEGNEDVLSDRSSIYKMVERAFKI</sequence>
<feature type="domain" description="HTH tetR-type" evidence="2">
    <location>
        <begin position="28"/>
        <end position="56"/>
    </location>
</feature>
<evidence type="ECO:0000313" key="4">
    <source>
        <dbReference type="Proteomes" id="UP000663499"/>
    </source>
</evidence>
<dbReference type="Gene3D" id="1.10.357.10">
    <property type="entry name" value="Tetracycline Repressor, domain 2"/>
    <property type="match status" value="1"/>
</dbReference>
<organism evidence="3 4">
    <name type="scientific">Alkalibacter rhizosphaerae</name>
    <dbReference type="NCBI Taxonomy" id="2815577"/>
    <lineage>
        <taxon>Bacteria</taxon>
        <taxon>Bacillati</taxon>
        <taxon>Bacillota</taxon>
        <taxon>Clostridia</taxon>
        <taxon>Eubacteriales</taxon>
        <taxon>Eubacteriaceae</taxon>
        <taxon>Alkalibacter</taxon>
    </lineage>
</organism>
<dbReference type="RefSeq" id="WP_207299333.1">
    <property type="nucleotide sequence ID" value="NZ_CP071444.1"/>
</dbReference>
<dbReference type="KEGG" id="alka:J0B03_09285"/>
<reference evidence="3" key="1">
    <citation type="submission" date="2021-03" db="EMBL/GenBank/DDBJ databases">
        <title>Alkalibacter marinus sp. nov., isolated from tidal flat sediment.</title>
        <authorList>
            <person name="Namirimu T."/>
            <person name="Yang J.-A."/>
            <person name="Yang S.-H."/>
            <person name="Kim Y.-J."/>
            <person name="Kwon K.K."/>
        </authorList>
    </citation>
    <scope>NUCLEOTIDE SEQUENCE</scope>
    <source>
        <strain evidence="3">ES005</strain>
    </source>
</reference>
<evidence type="ECO:0000259" key="2">
    <source>
        <dbReference type="Pfam" id="PF00440"/>
    </source>
</evidence>
<dbReference type="InterPro" id="IPR009057">
    <property type="entry name" value="Homeodomain-like_sf"/>
</dbReference>
<keyword evidence="4" id="KW-1185">Reference proteome</keyword>
<dbReference type="EMBL" id="CP071444">
    <property type="protein sequence ID" value="QSX07991.1"/>
    <property type="molecule type" value="Genomic_DNA"/>
</dbReference>